<proteinExistence type="predicted"/>
<sequence length="112" mass="13031">LDRTISKFLDDSKFGRTWIDVKANKLMINTATNSLYQLSFVFEQIIQLAKAKNAYGAFFYIDIRLNNVVIYLSSENDNRKKEFIDATKPYNSIIIYANPASPIMKRQKRDLI</sequence>
<evidence type="ECO:0000313" key="2">
    <source>
        <dbReference type="Proteomes" id="UP000789901"/>
    </source>
</evidence>
<gene>
    <name evidence="1" type="ORF">GMARGA_LOCUS29634</name>
</gene>
<dbReference type="EMBL" id="CAJVQB010040266">
    <property type="protein sequence ID" value="CAG8828211.1"/>
    <property type="molecule type" value="Genomic_DNA"/>
</dbReference>
<reference evidence="1 2" key="1">
    <citation type="submission" date="2021-06" db="EMBL/GenBank/DDBJ databases">
        <authorList>
            <person name="Kallberg Y."/>
            <person name="Tangrot J."/>
            <person name="Rosling A."/>
        </authorList>
    </citation>
    <scope>NUCLEOTIDE SEQUENCE [LARGE SCALE GENOMIC DNA]</scope>
    <source>
        <strain evidence="1 2">120-4 pot B 10/14</strain>
    </source>
</reference>
<name>A0ABN7WDC7_GIGMA</name>
<organism evidence="1 2">
    <name type="scientific">Gigaspora margarita</name>
    <dbReference type="NCBI Taxonomy" id="4874"/>
    <lineage>
        <taxon>Eukaryota</taxon>
        <taxon>Fungi</taxon>
        <taxon>Fungi incertae sedis</taxon>
        <taxon>Mucoromycota</taxon>
        <taxon>Glomeromycotina</taxon>
        <taxon>Glomeromycetes</taxon>
        <taxon>Diversisporales</taxon>
        <taxon>Gigasporaceae</taxon>
        <taxon>Gigaspora</taxon>
    </lineage>
</organism>
<feature type="non-terminal residue" evidence="1">
    <location>
        <position position="1"/>
    </location>
</feature>
<keyword evidence="2" id="KW-1185">Reference proteome</keyword>
<comment type="caution">
    <text evidence="1">The sequence shown here is derived from an EMBL/GenBank/DDBJ whole genome shotgun (WGS) entry which is preliminary data.</text>
</comment>
<evidence type="ECO:0000313" key="1">
    <source>
        <dbReference type="EMBL" id="CAG8828211.1"/>
    </source>
</evidence>
<dbReference type="Proteomes" id="UP000789901">
    <property type="component" value="Unassembled WGS sequence"/>
</dbReference>
<protein>
    <submittedName>
        <fullName evidence="1">35481_t:CDS:1</fullName>
    </submittedName>
</protein>
<accession>A0ABN7WDC7</accession>